<feature type="domain" description="Penicillin-binding protein transpeptidase" evidence="5">
    <location>
        <begin position="331"/>
        <end position="645"/>
    </location>
</feature>
<evidence type="ECO:0000256" key="4">
    <source>
        <dbReference type="SAM" id="Phobius"/>
    </source>
</evidence>
<feature type="domain" description="Penicillin-binding protein dimerisation" evidence="6">
    <location>
        <begin position="153"/>
        <end position="294"/>
    </location>
</feature>
<evidence type="ECO:0000256" key="1">
    <source>
        <dbReference type="ARBA" id="ARBA00004370"/>
    </source>
</evidence>
<proteinExistence type="inferred from homology"/>
<keyword evidence="8" id="KW-0328">Glycosyltransferase</keyword>
<dbReference type="SUPFAM" id="SSF54427">
    <property type="entry name" value="NTF2-like"/>
    <property type="match status" value="1"/>
</dbReference>
<dbReference type="RefSeq" id="WP_055072319.1">
    <property type="nucleotide sequence ID" value="NZ_CYXY01000002.1"/>
</dbReference>
<dbReference type="PANTHER" id="PTHR30627:SF25">
    <property type="entry name" value="PENICILLIN-BINDING PROTEIN 3"/>
    <property type="match status" value="1"/>
</dbReference>
<dbReference type="GO" id="GO:0071972">
    <property type="term" value="F:peptidoglycan L,D-transpeptidase activity"/>
    <property type="evidence" value="ECO:0007669"/>
    <property type="project" value="TreeGrafter"/>
</dbReference>
<dbReference type="EC" id="2.4.1.129" evidence="8"/>
<dbReference type="Gene3D" id="3.90.1310.10">
    <property type="entry name" value="Penicillin-binding protein 2a (Domain 2)"/>
    <property type="match status" value="1"/>
</dbReference>
<comment type="similarity">
    <text evidence="2">Belongs to the transpeptidase family.</text>
</comment>
<accession>A0A173RGN8</accession>
<sequence>MEDRRSIAKKAAIGVALVIAAAGAVLFYKNNIAMNPGDTLLKYMSYAEDGKYEKMYDLLNEESQKSISKEEFIKRNKNIYKGIGVQTIDADVTSKKRSTTVTYHVKMQTNAGIITYNNRTDFVKENHRYRIDWDDSVIFPQLGAEDKVRVKTLYAKRGRIKDAQGNALAVQGKIYSVGFVPGKMDGNSVKLAAKKLGLSKEEIQKKLDQKWVTDDSFVPLIKLKEYSKDLLNVKGIIVSTETGRIYPLGEAAAHLIGYMQNGEGKAGLEKLYDEQLSGTNGLEIYIEDSNGQKKQSLAVRSQTDGKDLTTTINSSLQKAIYEQYKNDKSAHVALNPSTGEVKALVSTPSYDAQAFILGMSQKKWNVINSDQRLPMQNRFKATFAPGSSIKPIIAAIGLSQNKFRANDDFGNSGKRWQKDKSWGGYYVTTLHDYNGHNLQNAMIYSDNIYFAKAALKIGKDTLKDQLDNLGFGESLKFTFGLNASSYGSEGFTSDIQLADSGYGQGKMMVNPVHMAAIYTAFSNNGNMLKPYLVKENGSKKQVLKETIFTKQAVNTVNEAMRQVIRDPSGTGHTANIEGVDLRGKTGTAEIKQSQTDTKGTEIGWFVTIMPATNNREALELVSMTENVKKRGGSGYVVNKTKKIMEEYLQ</sequence>
<comment type="subcellular location">
    <subcellularLocation>
        <location evidence="1">Membrane</location>
    </subcellularLocation>
</comment>
<dbReference type="Pfam" id="PF00905">
    <property type="entry name" value="Transpeptidase"/>
    <property type="match status" value="1"/>
</dbReference>
<dbReference type="InterPro" id="IPR007887">
    <property type="entry name" value="MecA_N"/>
</dbReference>
<dbReference type="SUPFAM" id="SSF56601">
    <property type="entry name" value="beta-lactamase/transpeptidase-like"/>
    <property type="match status" value="1"/>
</dbReference>
<dbReference type="InterPro" id="IPR032710">
    <property type="entry name" value="NTF2-like_dom_sf"/>
</dbReference>
<dbReference type="EMBL" id="CYXY01000002">
    <property type="protein sequence ID" value="CUM76799.1"/>
    <property type="molecule type" value="Genomic_DNA"/>
</dbReference>
<dbReference type="SUPFAM" id="SSF56519">
    <property type="entry name" value="Penicillin binding protein dimerisation domain"/>
    <property type="match status" value="1"/>
</dbReference>
<dbReference type="GO" id="GO:0016757">
    <property type="term" value="F:glycosyltransferase activity"/>
    <property type="evidence" value="ECO:0007669"/>
    <property type="project" value="UniProtKB-KW"/>
</dbReference>
<dbReference type="Gene3D" id="3.40.710.10">
    <property type="entry name" value="DD-peptidase/beta-lactamase superfamily"/>
    <property type="match status" value="1"/>
</dbReference>
<keyword evidence="3 4" id="KW-0472">Membrane</keyword>
<feature type="transmembrane region" description="Helical" evidence="4">
    <location>
        <begin position="12"/>
        <end position="28"/>
    </location>
</feature>
<evidence type="ECO:0000313" key="8">
    <source>
        <dbReference type="EMBL" id="CUM76799.1"/>
    </source>
</evidence>
<gene>
    <name evidence="8" type="primary">ftsI</name>
    <name evidence="8" type="ORF">ERS852571_00487</name>
</gene>
<dbReference type="Gene3D" id="3.10.450.100">
    <property type="entry name" value="NTF2-like, domain 1"/>
    <property type="match status" value="1"/>
</dbReference>
<evidence type="ECO:0000259" key="6">
    <source>
        <dbReference type="Pfam" id="PF03717"/>
    </source>
</evidence>
<dbReference type="Proteomes" id="UP000095553">
    <property type="component" value="Unassembled WGS sequence"/>
</dbReference>
<protein>
    <submittedName>
        <fullName evidence="8">Peptidoglycan synthase FtsI</fullName>
        <ecNumber evidence="8">2.4.1.129</ecNumber>
    </submittedName>
</protein>
<evidence type="ECO:0000259" key="5">
    <source>
        <dbReference type="Pfam" id="PF00905"/>
    </source>
</evidence>
<keyword evidence="4" id="KW-1133">Transmembrane helix</keyword>
<dbReference type="InterPro" id="IPR001460">
    <property type="entry name" value="PCN-bd_Tpept"/>
</dbReference>
<dbReference type="Gene3D" id="3.30.1390.30">
    <property type="entry name" value="Penicillin-binding protein 2a, domain 3"/>
    <property type="match status" value="1"/>
</dbReference>
<dbReference type="InterPro" id="IPR005311">
    <property type="entry name" value="PBP_dimer"/>
</dbReference>
<reference evidence="8 9" key="1">
    <citation type="submission" date="2015-09" db="EMBL/GenBank/DDBJ databases">
        <authorList>
            <consortium name="Pathogen Informatics"/>
        </authorList>
    </citation>
    <scope>NUCLEOTIDE SEQUENCE [LARGE SCALE GENOMIC DNA]</scope>
    <source>
        <strain evidence="8 9">2789STDY5834959</strain>
    </source>
</reference>
<name>A0A173RGN8_ANAHA</name>
<dbReference type="InterPro" id="IPR036138">
    <property type="entry name" value="PBP_dimer_sf"/>
</dbReference>
<dbReference type="Pfam" id="PF03717">
    <property type="entry name" value="PBP_dimer"/>
    <property type="match status" value="1"/>
</dbReference>
<keyword evidence="8" id="KW-0808">Transferase</keyword>
<dbReference type="InterPro" id="IPR012338">
    <property type="entry name" value="Beta-lactam/transpept-like"/>
</dbReference>
<dbReference type="Pfam" id="PF05223">
    <property type="entry name" value="MecA_N"/>
    <property type="match status" value="1"/>
</dbReference>
<dbReference type="AlphaFoldDB" id="A0A173RGN8"/>
<evidence type="ECO:0000256" key="2">
    <source>
        <dbReference type="ARBA" id="ARBA00007171"/>
    </source>
</evidence>
<organism evidence="8 9">
    <name type="scientific">Anaerostipes hadrus</name>
    <dbReference type="NCBI Taxonomy" id="649756"/>
    <lineage>
        <taxon>Bacteria</taxon>
        <taxon>Bacillati</taxon>
        <taxon>Bacillota</taxon>
        <taxon>Clostridia</taxon>
        <taxon>Lachnospirales</taxon>
        <taxon>Lachnospiraceae</taxon>
        <taxon>Anaerostipes</taxon>
    </lineage>
</organism>
<dbReference type="PANTHER" id="PTHR30627">
    <property type="entry name" value="PEPTIDOGLYCAN D,D-TRANSPEPTIDASE"/>
    <property type="match status" value="1"/>
</dbReference>
<evidence type="ECO:0000256" key="3">
    <source>
        <dbReference type="ARBA" id="ARBA00023136"/>
    </source>
</evidence>
<dbReference type="GO" id="GO:0005886">
    <property type="term" value="C:plasma membrane"/>
    <property type="evidence" value="ECO:0007669"/>
    <property type="project" value="TreeGrafter"/>
</dbReference>
<dbReference type="GO" id="GO:0071555">
    <property type="term" value="P:cell wall organization"/>
    <property type="evidence" value="ECO:0007669"/>
    <property type="project" value="TreeGrafter"/>
</dbReference>
<keyword evidence="4" id="KW-0812">Transmembrane</keyword>
<evidence type="ECO:0000259" key="7">
    <source>
        <dbReference type="Pfam" id="PF05223"/>
    </source>
</evidence>
<dbReference type="InterPro" id="IPR050515">
    <property type="entry name" value="Beta-lactam/transpept"/>
</dbReference>
<dbReference type="GO" id="GO:0046677">
    <property type="term" value="P:response to antibiotic"/>
    <property type="evidence" value="ECO:0007669"/>
    <property type="project" value="InterPro"/>
</dbReference>
<feature type="domain" description="NTF2-like N-terminal transpeptidase" evidence="7">
    <location>
        <begin position="36"/>
        <end position="145"/>
    </location>
</feature>
<dbReference type="GO" id="GO:0008658">
    <property type="term" value="F:penicillin binding"/>
    <property type="evidence" value="ECO:0007669"/>
    <property type="project" value="InterPro"/>
</dbReference>
<evidence type="ECO:0000313" key="9">
    <source>
        <dbReference type="Proteomes" id="UP000095553"/>
    </source>
</evidence>